<dbReference type="EMBL" id="ML180023">
    <property type="protein sequence ID" value="THU79460.1"/>
    <property type="molecule type" value="Genomic_DNA"/>
</dbReference>
<feature type="transmembrane region" description="Helical" evidence="1">
    <location>
        <begin position="123"/>
        <end position="142"/>
    </location>
</feature>
<name>A0A4S8KUJ9_DENBC</name>
<keyword evidence="1" id="KW-0812">Transmembrane</keyword>
<dbReference type="Proteomes" id="UP000297245">
    <property type="component" value="Unassembled WGS sequence"/>
</dbReference>
<proteinExistence type="predicted"/>
<reference evidence="2 3" key="1">
    <citation type="journal article" date="2019" name="Nat. Ecol. Evol.">
        <title>Megaphylogeny resolves global patterns of mushroom evolution.</title>
        <authorList>
            <person name="Varga T."/>
            <person name="Krizsan K."/>
            <person name="Foldi C."/>
            <person name="Dima B."/>
            <person name="Sanchez-Garcia M."/>
            <person name="Sanchez-Ramirez S."/>
            <person name="Szollosi G.J."/>
            <person name="Szarkandi J.G."/>
            <person name="Papp V."/>
            <person name="Albert L."/>
            <person name="Andreopoulos W."/>
            <person name="Angelini C."/>
            <person name="Antonin V."/>
            <person name="Barry K.W."/>
            <person name="Bougher N.L."/>
            <person name="Buchanan P."/>
            <person name="Buyck B."/>
            <person name="Bense V."/>
            <person name="Catcheside P."/>
            <person name="Chovatia M."/>
            <person name="Cooper J."/>
            <person name="Damon W."/>
            <person name="Desjardin D."/>
            <person name="Finy P."/>
            <person name="Geml J."/>
            <person name="Haridas S."/>
            <person name="Hughes K."/>
            <person name="Justo A."/>
            <person name="Karasinski D."/>
            <person name="Kautmanova I."/>
            <person name="Kiss B."/>
            <person name="Kocsube S."/>
            <person name="Kotiranta H."/>
            <person name="LaButti K.M."/>
            <person name="Lechner B.E."/>
            <person name="Liimatainen K."/>
            <person name="Lipzen A."/>
            <person name="Lukacs Z."/>
            <person name="Mihaltcheva S."/>
            <person name="Morgado L.N."/>
            <person name="Niskanen T."/>
            <person name="Noordeloos M.E."/>
            <person name="Ohm R.A."/>
            <person name="Ortiz-Santana B."/>
            <person name="Ovrebo C."/>
            <person name="Racz N."/>
            <person name="Riley R."/>
            <person name="Savchenko A."/>
            <person name="Shiryaev A."/>
            <person name="Soop K."/>
            <person name="Spirin V."/>
            <person name="Szebenyi C."/>
            <person name="Tomsovsky M."/>
            <person name="Tulloss R.E."/>
            <person name="Uehling J."/>
            <person name="Grigoriev I.V."/>
            <person name="Vagvolgyi C."/>
            <person name="Papp T."/>
            <person name="Martin F.M."/>
            <person name="Miettinen O."/>
            <person name="Hibbett D.S."/>
            <person name="Nagy L.G."/>
        </authorList>
    </citation>
    <scope>NUCLEOTIDE SEQUENCE [LARGE SCALE GENOMIC DNA]</scope>
    <source>
        <strain evidence="2 3">CBS 962.96</strain>
    </source>
</reference>
<evidence type="ECO:0000256" key="1">
    <source>
        <dbReference type="SAM" id="Phobius"/>
    </source>
</evidence>
<protein>
    <submittedName>
        <fullName evidence="2">Uncharacterized protein</fullName>
    </submittedName>
</protein>
<keyword evidence="1" id="KW-0472">Membrane</keyword>
<dbReference type="AlphaFoldDB" id="A0A4S8KUJ9"/>
<gene>
    <name evidence="2" type="ORF">K435DRAFT_810708</name>
</gene>
<keyword evidence="3" id="KW-1185">Reference proteome</keyword>
<sequence length="162" mass="17736">MSDSLLAIWPTQVWHQVGHVSMEIRVCLTPCWVASQRLTNNKPSIFGLAYQHVRGFLPRVWPTKLQTGKRCGLGGIDNNGRMDLGALGVGKGKLILLTISLGMLSLAGFTSIGHIINMVNAKLFFIFLLGLVTIVFMFLLALKEVGHQLRSACIKECSSEGV</sequence>
<evidence type="ECO:0000313" key="2">
    <source>
        <dbReference type="EMBL" id="THU79460.1"/>
    </source>
</evidence>
<keyword evidence="1" id="KW-1133">Transmembrane helix</keyword>
<evidence type="ECO:0000313" key="3">
    <source>
        <dbReference type="Proteomes" id="UP000297245"/>
    </source>
</evidence>
<accession>A0A4S8KUJ9</accession>
<feature type="transmembrane region" description="Helical" evidence="1">
    <location>
        <begin position="94"/>
        <end position="117"/>
    </location>
</feature>
<organism evidence="2 3">
    <name type="scientific">Dendrothele bispora (strain CBS 962.96)</name>
    <dbReference type="NCBI Taxonomy" id="1314807"/>
    <lineage>
        <taxon>Eukaryota</taxon>
        <taxon>Fungi</taxon>
        <taxon>Dikarya</taxon>
        <taxon>Basidiomycota</taxon>
        <taxon>Agaricomycotina</taxon>
        <taxon>Agaricomycetes</taxon>
        <taxon>Agaricomycetidae</taxon>
        <taxon>Agaricales</taxon>
        <taxon>Agaricales incertae sedis</taxon>
        <taxon>Dendrothele</taxon>
    </lineage>
</organism>